<evidence type="ECO:0000256" key="1">
    <source>
        <dbReference type="SAM" id="Phobius"/>
    </source>
</evidence>
<organism evidence="2">
    <name type="scientific">Rhizophora mucronata</name>
    <name type="common">Asiatic mangrove</name>
    <dbReference type="NCBI Taxonomy" id="61149"/>
    <lineage>
        <taxon>Eukaryota</taxon>
        <taxon>Viridiplantae</taxon>
        <taxon>Streptophyta</taxon>
        <taxon>Embryophyta</taxon>
        <taxon>Tracheophyta</taxon>
        <taxon>Spermatophyta</taxon>
        <taxon>Magnoliopsida</taxon>
        <taxon>eudicotyledons</taxon>
        <taxon>Gunneridae</taxon>
        <taxon>Pentapetalae</taxon>
        <taxon>rosids</taxon>
        <taxon>fabids</taxon>
        <taxon>Malpighiales</taxon>
        <taxon>Rhizophoraceae</taxon>
        <taxon>Rhizophora</taxon>
    </lineage>
</organism>
<protein>
    <submittedName>
        <fullName evidence="2">Uncharacterized protein</fullName>
    </submittedName>
</protein>
<dbReference type="AlphaFoldDB" id="A0A2P2Q3L8"/>
<accession>A0A2P2Q3L8</accession>
<keyword evidence="1" id="KW-0812">Transmembrane</keyword>
<evidence type="ECO:0000313" key="2">
    <source>
        <dbReference type="EMBL" id="MBX61562.1"/>
    </source>
</evidence>
<keyword evidence="1" id="KW-0472">Membrane</keyword>
<reference evidence="2" key="1">
    <citation type="submission" date="2018-02" db="EMBL/GenBank/DDBJ databases">
        <title>Rhizophora mucronata_Transcriptome.</title>
        <authorList>
            <person name="Meera S.P."/>
            <person name="Sreeshan A."/>
            <person name="Augustine A."/>
        </authorList>
    </citation>
    <scope>NUCLEOTIDE SEQUENCE</scope>
    <source>
        <tissue evidence="2">Leaf</tissue>
    </source>
</reference>
<dbReference type="EMBL" id="GGEC01081078">
    <property type="protein sequence ID" value="MBX61562.1"/>
    <property type="molecule type" value="Transcribed_RNA"/>
</dbReference>
<proteinExistence type="predicted"/>
<sequence>MLQTKLGKFHNVLLTQAISFFLRLTPSNLTGLYLFIFWHAKGVIFPLFSSCSAF</sequence>
<feature type="transmembrane region" description="Helical" evidence="1">
    <location>
        <begin position="20"/>
        <end position="40"/>
    </location>
</feature>
<name>A0A2P2Q3L8_RHIMU</name>
<keyword evidence="1" id="KW-1133">Transmembrane helix</keyword>